<dbReference type="EMBL" id="VYSB01000001">
    <property type="protein sequence ID" value="MYZ50901.1"/>
    <property type="molecule type" value="Genomic_DNA"/>
</dbReference>
<evidence type="ECO:0000313" key="1">
    <source>
        <dbReference type="EMBL" id="MYZ50901.1"/>
    </source>
</evidence>
<organism evidence="1 2">
    <name type="scientific">Malikia spinosa</name>
    <dbReference type="NCBI Taxonomy" id="86180"/>
    <lineage>
        <taxon>Bacteria</taxon>
        <taxon>Pseudomonadati</taxon>
        <taxon>Pseudomonadota</taxon>
        <taxon>Betaproteobacteria</taxon>
        <taxon>Burkholderiales</taxon>
        <taxon>Comamonadaceae</taxon>
        <taxon>Malikia</taxon>
    </lineage>
</organism>
<protein>
    <submittedName>
        <fullName evidence="1">Phenol hydroxylase</fullName>
    </submittedName>
</protein>
<evidence type="ECO:0000313" key="2">
    <source>
        <dbReference type="Proteomes" id="UP000481947"/>
    </source>
</evidence>
<dbReference type="AlphaFoldDB" id="A0A7C9MVN5"/>
<reference evidence="1 2" key="1">
    <citation type="submission" date="2019-09" db="EMBL/GenBank/DDBJ databases">
        <title>Identification of Malikia spinosa a prominent benzene-, toluene-, and ethylbenzene-degrading bacterium: enrichment, isolation and whole genome sequencing.</title>
        <authorList>
            <person name="Tancsics A."/>
            <person name="Revesz F."/>
            <person name="Kriszt B."/>
        </authorList>
    </citation>
    <scope>NUCLEOTIDE SEQUENCE [LARGE SCALE GENOMIC DNA]</scope>
    <source>
        <strain evidence="1 2">AB6</strain>
    </source>
</reference>
<sequence>MNKSIAPGANEPAVDVKHKFVRIRETLPSGLVCFEFAIGWPELFVDLMLPQAAFDDFCVQNQVQLLGQLGSEHVTSRVV</sequence>
<dbReference type="InterPro" id="IPR010353">
    <property type="entry name" value="DmpK"/>
</dbReference>
<dbReference type="Pfam" id="PF06099">
    <property type="entry name" value="Phenol_hyd_sub"/>
    <property type="match status" value="1"/>
</dbReference>
<gene>
    <name evidence="1" type="ORF">F5985_01795</name>
</gene>
<comment type="caution">
    <text evidence="1">The sequence shown here is derived from an EMBL/GenBank/DDBJ whole genome shotgun (WGS) entry which is preliminary data.</text>
</comment>
<proteinExistence type="predicted"/>
<name>A0A7C9MVN5_9BURK</name>
<accession>A0A7C9MVN5</accession>
<dbReference type="Proteomes" id="UP000481947">
    <property type="component" value="Unassembled WGS sequence"/>
</dbReference>
<dbReference type="RefSeq" id="WP_161124065.1">
    <property type="nucleotide sequence ID" value="NZ_VYSB01000001.1"/>
</dbReference>